<evidence type="ECO:0000256" key="1">
    <source>
        <dbReference type="SAM" id="MobiDB-lite"/>
    </source>
</evidence>
<accession>A0A9D5CI91</accession>
<dbReference type="PANTHER" id="PTHR31434">
    <property type="entry name" value="S PHASE CYCLIN A-ASSOCIATED PROTEIN IN THE ENDOPLASMIC RETICULUM"/>
    <property type="match status" value="1"/>
</dbReference>
<evidence type="ECO:0000313" key="3">
    <source>
        <dbReference type="Proteomes" id="UP001085076"/>
    </source>
</evidence>
<proteinExistence type="predicted"/>
<feature type="compositionally biased region" description="Basic and acidic residues" evidence="1">
    <location>
        <begin position="123"/>
        <end position="135"/>
    </location>
</feature>
<keyword evidence="3" id="KW-1185">Reference proteome</keyword>
<reference evidence="2" key="1">
    <citation type="submission" date="2021-03" db="EMBL/GenBank/DDBJ databases">
        <authorList>
            <person name="Li Z."/>
            <person name="Yang C."/>
        </authorList>
    </citation>
    <scope>NUCLEOTIDE SEQUENCE</scope>
    <source>
        <strain evidence="2">Dzin_1.0</strain>
        <tissue evidence="2">Leaf</tissue>
    </source>
</reference>
<evidence type="ECO:0000313" key="2">
    <source>
        <dbReference type="EMBL" id="KAJ0973851.1"/>
    </source>
</evidence>
<gene>
    <name evidence="2" type="ORF">J5N97_015816</name>
</gene>
<comment type="caution">
    <text evidence="2">The sequence shown here is derived from an EMBL/GenBank/DDBJ whole genome shotgun (WGS) entry which is preliminary data.</text>
</comment>
<feature type="region of interest" description="Disordered" evidence="1">
    <location>
        <begin position="115"/>
        <end position="135"/>
    </location>
</feature>
<reference evidence="2" key="2">
    <citation type="journal article" date="2022" name="Hortic Res">
        <title>The genome of Dioscorea zingiberensis sheds light on the biosynthesis, origin and evolution of the medicinally important diosgenin saponins.</title>
        <authorList>
            <person name="Li Y."/>
            <person name="Tan C."/>
            <person name="Li Z."/>
            <person name="Guo J."/>
            <person name="Li S."/>
            <person name="Chen X."/>
            <person name="Wang C."/>
            <person name="Dai X."/>
            <person name="Yang H."/>
            <person name="Song W."/>
            <person name="Hou L."/>
            <person name="Xu J."/>
            <person name="Tong Z."/>
            <person name="Xu A."/>
            <person name="Yuan X."/>
            <person name="Wang W."/>
            <person name="Yang Q."/>
            <person name="Chen L."/>
            <person name="Sun Z."/>
            <person name="Wang K."/>
            <person name="Pan B."/>
            <person name="Chen J."/>
            <person name="Bao Y."/>
            <person name="Liu F."/>
            <person name="Qi X."/>
            <person name="Gang D.R."/>
            <person name="Wen J."/>
            <person name="Li J."/>
        </authorList>
    </citation>
    <scope>NUCLEOTIDE SEQUENCE</scope>
    <source>
        <strain evidence="2">Dzin_1.0</strain>
    </source>
</reference>
<protein>
    <submittedName>
        <fullName evidence="2">Uncharacterized protein</fullName>
    </submittedName>
</protein>
<organism evidence="2 3">
    <name type="scientific">Dioscorea zingiberensis</name>
    <dbReference type="NCBI Taxonomy" id="325984"/>
    <lineage>
        <taxon>Eukaryota</taxon>
        <taxon>Viridiplantae</taxon>
        <taxon>Streptophyta</taxon>
        <taxon>Embryophyta</taxon>
        <taxon>Tracheophyta</taxon>
        <taxon>Spermatophyta</taxon>
        <taxon>Magnoliopsida</taxon>
        <taxon>Liliopsida</taxon>
        <taxon>Dioscoreales</taxon>
        <taxon>Dioscoreaceae</taxon>
        <taxon>Dioscorea</taxon>
    </lineage>
</organism>
<dbReference type="Proteomes" id="UP001085076">
    <property type="component" value="Miscellaneous, Linkage group lg04"/>
</dbReference>
<dbReference type="PANTHER" id="PTHR31434:SF2">
    <property type="entry name" value="S PHASE CYCLIN A-ASSOCIATED PROTEIN IN THE ENDOPLASMIC RETICULUM"/>
    <property type="match status" value="1"/>
</dbReference>
<dbReference type="EMBL" id="JAGGNH010000004">
    <property type="protein sequence ID" value="KAJ0973851.1"/>
    <property type="molecule type" value="Genomic_DNA"/>
</dbReference>
<name>A0A9D5CI91_9LILI</name>
<dbReference type="AlphaFoldDB" id="A0A9D5CI91"/>
<dbReference type="OrthoDB" id="71500at2759"/>
<sequence>MDDTSERKGVAENTVHENIENKNEVSLKQPVVFLLSAVAETGLVSLPSLLTAVLLQANSRMSTDQASYVLPMNFEEVATGVLKILNNLAILDITLLQSMLIKTKKQSKSWAEEVLPGGTYKRQQNENQRDNRGSKTCDEWALKHSLPASEASSTFMLHRRFPSTFLDKAEEFFSQPRSPQYNQTKAPIT</sequence>